<evidence type="ECO:0000313" key="7">
    <source>
        <dbReference type="EMBL" id="CBJ28139.1"/>
    </source>
</evidence>
<keyword evidence="8" id="KW-1185">Reference proteome</keyword>
<feature type="region of interest" description="Disordered" evidence="5">
    <location>
        <begin position="28"/>
        <end position="90"/>
    </location>
</feature>
<dbReference type="GO" id="GO:0000118">
    <property type="term" value="C:histone deacetylase complex"/>
    <property type="evidence" value="ECO:0007669"/>
    <property type="project" value="UniProtKB-ARBA"/>
</dbReference>
<dbReference type="EC" id="3.5.1.98" evidence="2"/>
<dbReference type="InParanoid" id="D7G8X1"/>
<organism evidence="7 8">
    <name type="scientific">Ectocarpus siliculosus</name>
    <name type="common">Brown alga</name>
    <name type="synonym">Conferva siliculosa</name>
    <dbReference type="NCBI Taxonomy" id="2880"/>
    <lineage>
        <taxon>Eukaryota</taxon>
        <taxon>Sar</taxon>
        <taxon>Stramenopiles</taxon>
        <taxon>Ochrophyta</taxon>
        <taxon>PX clade</taxon>
        <taxon>Phaeophyceae</taxon>
        <taxon>Ectocarpales</taxon>
        <taxon>Ectocarpaceae</taxon>
        <taxon>Ectocarpus</taxon>
    </lineage>
</organism>
<dbReference type="PRINTS" id="PR01270">
    <property type="entry name" value="HDASUPER"/>
</dbReference>
<dbReference type="PANTHER" id="PTHR10625:SF10">
    <property type="entry name" value="HISTONE DEACETYLASE HDAC1"/>
    <property type="match status" value="1"/>
</dbReference>
<dbReference type="Proteomes" id="UP000002630">
    <property type="component" value="Linkage Group LG10"/>
</dbReference>
<evidence type="ECO:0000256" key="1">
    <source>
        <dbReference type="ARBA" id="ARBA00006457"/>
    </source>
</evidence>
<reference evidence="7 8" key="1">
    <citation type="journal article" date="2010" name="Nature">
        <title>The Ectocarpus genome and the independent evolution of multicellularity in brown algae.</title>
        <authorList>
            <person name="Cock J.M."/>
            <person name="Sterck L."/>
            <person name="Rouze P."/>
            <person name="Scornet D."/>
            <person name="Allen A.E."/>
            <person name="Amoutzias G."/>
            <person name="Anthouard V."/>
            <person name="Artiguenave F."/>
            <person name="Aury J.M."/>
            <person name="Badger J.H."/>
            <person name="Beszteri B."/>
            <person name="Billiau K."/>
            <person name="Bonnet E."/>
            <person name="Bothwell J.H."/>
            <person name="Bowler C."/>
            <person name="Boyen C."/>
            <person name="Brownlee C."/>
            <person name="Carrano C.J."/>
            <person name="Charrier B."/>
            <person name="Cho G.Y."/>
            <person name="Coelho S.M."/>
            <person name="Collen J."/>
            <person name="Corre E."/>
            <person name="Da Silva C."/>
            <person name="Delage L."/>
            <person name="Delaroque N."/>
            <person name="Dittami S.M."/>
            <person name="Doulbeau S."/>
            <person name="Elias M."/>
            <person name="Farnham G."/>
            <person name="Gachon C.M."/>
            <person name="Gschloessl B."/>
            <person name="Heesch S."/>
            <person name="Jabbari K."/>
            <person name="Jubin C."/>
            <person name="Kawai H."/>
            <person name="Kimura K."/>
            <person name="Kloareg B."/>
            <person name="Kupper F.C."/>
            <person name="Lang D."/>
            <person name="Le Bail A."/>
            <person name="Leblanc C."/>
            <person name="Lerouge P."/>
            <person name="Lohr M."/>
            <person name="Lopez P.J."/>
            <person name="Martens C."/>
            <person name="Maumus F."/>
            <person name="Michel G."/>
            <person name="Miranda-Saavedra D."/>
            <person name="Morales J."/>
            <person name="Moreau H."/>
            <person name="Motomura T."/>
            <person name="Nagasato C."/>
            <person name="Napoli C.A."/>
            <person name="Nelson D.R."/>
            <person name="Nyvall-Collen P."/>
            <person name="Peters A.F."/>
            <person name="Pommier C."/>
            <person name="Potin P."/>
            <person name="Poulain J."/>
            <person name="Quesneville H."/>
            <person name="Read B."/>
            <person name="Rensing S.A."/>
            <person name="Ritter A."/>
            <person name="Rousvoal S."/>
            <person name="Samanta M."/>
            <person name="Samson G."/>
            <person name="Schroeder D.C."/>
            <person name="Segurens B."/>
            <person name="Strittmatter M."/>
            <person name="Tonon T."/>
            <person name="Tregear J.W."/>
            <person name="Valentin K."/>
            <person name="von Dassow P."/>
            <person name="Yamagishi T."/>
            <person name="Van de Peer Y."/>
            <person name="Wincker P."/>
        </authorList>
    </citation>
    <scope>NUCLEOTIDE SEQUENCE [LARGE SCALE GENOMIC DNA]</scope>
    <source>
        <strain evidence="8">Ec32 / CCAP1310/4</strain>
    </source>
</reference>
<protein>
    <recommendedName>
        <fullName evidence="2">histone deacetylase</fullName>
        <ecNumber evidence="2">3.5.1.98</ecNumber>
    </recommendedName>
</protein>
<dbReference type="EMBL" id="FN649735">
    <property type="protein sequence ID" value="CBJ28139.1"/>
    <property type="molecule type" value="Genomic_DNA"/>
</dbReference>
<feature type="region of interest" description="Disordered" evidence="5">
    <location>
        <begin position="396"/>
        <end position="415"/>
    </location>
</feature>
<feature type="compositionally biased region" description="Basic and acidic residues" evidence="5">
    <location>
        <begin position="256"/>
        <end position="270"/>
    </location>
</feature>
<dbReference type="AlphaFoldDB" id="D7G8X1"/>
<feature type="compositionally biased region" description="Basic and acidic residues" evidence="5">
    <location>
        <begin position="237"/>
        <end position="248"/>
    </location>
</feature>
<dbReference type="Gene3D" id="3.40.800.20">
    <property type="entry name" value="Histone deacetylase domain"/>
    <property type="match status" value="1"/>
</dbReference>
<dbReference type="InterPro" id="IPR037138">
    <property type="entry name" value="His_deacetylse_dom_sf"/>
</dbReference>
<dbReference type="PANTHER" id="PTHR10625">
    <property type="entry name" value="HISTONE DEACETYLASE HDAC1-RELATED"/>
    <property type="match status" value="1"/>
</dbReference>
<evidence type="ECO:0000256" key="3">
    <source>
        <dbReference type="ARBA" id="ARBA00022801"/>
    </source>
</evidence>
<dbReference type="GO" id="GO:0040029">
    <property type="term" value="P:epigenetic regulation of gene expression"/>
    <property type="evidence" value="ECO:0007669"/>
    <property type="project" value="TreeGrafter"/>
</dbReference>
<keyword evidence="3" id="KW-0378">Hydrolase</keyword>
<dbReference type="OrthoDB" id="73273at2759"/>
<dbReference type="InterPro" id="IPR023696">
    <property type="entry name" value="Ureohydrolase_dom_sf"/>
</dbReference>
<feature type="compositionally biased region" description="Acidic residues" evidence="5">
    <location>
        <begin position="224"/>
        <end position="236"/>
    </location>
</feature>
<dbReference type="STRING" id="2880.D7G8X1"/>
<proteinExistence type="inferred from homology"/>
<name>D7G8X1_ECTSI</name>
<comment type="similarity">
    <text evidence="1">Belongs to the histone deacetylase family. HD type 1 subfamily.</text>
</comment>
<dbReference type="InterPro" id="IPR003084">
    <property type="entry name" value="HDAC_I/II"/>
</dbReference>
<dbReference type="GO" id="GO:0141221">
    <property type="term" value="F:histone deacetylase activity, hydrolytic mechanism"/>
    <property type="evidence" value="ECO:0007669"/>
    <property type="project" value="UniProtKB-EC"/>
</dbReference>
<evidence type="ECO:0000256" key="5">
    <source>
        <dbReference type="SAM" id="MobiDB-lite"/>
    </source>
</evidence>
<dbReference type="PRINTS" id="PR01271">
    <property type="entry name" value="HISDACETLASE"/>
</dbReference>
<dbReference type="EMBL" id="FN649160">
    <property type="protein sequence ID" value="CBJ28139.1"/>
    <property type="molecule type" value="Genomic_DNA"/>
</dbReference>
<gene>
    <name evidence="7" type="ORF">Esi_0092_0077</name>
</gene>
<keyword evidence="4" id="KW-0156">Chromatin regulator</keyword>
<sequence length="805" mass="83875">MQEIPAGIMTTTAPAMAAKNLSAAAAAAAFPDASSVSPNRSPDTPGEGETDEPVRKVAPRSEVAAAATASIGGGPRAAAAGPAGDLQAQTATPVMPAAPNQDVPCNGSNGGGVPEVGAAIGPVRQNESGIREEGARESREQGAFCDEWRPVALGVGRKGGSGGGDGDEERDKCGSKVAAAGTSFSGPHGGRAAASGEQASTGATAETAAASGAETSSPSVWDLDSLDFEEEQDQEMEEAHTDGDHESEGVGCNRRTKPESHNSRRQDRGRKITATLQANHQEENIGGDANGPAGADERPRKIARAGVSIAERPAGGVSAATAAAASIVLTGPTPIRPVADCGILRTQPLESANKKLESGEKGDGGCGGGGGGAGAAAAAVEAAAAAVATAVPYNRARELMPPPPPNITRAKMRRRRSRVSLMHSARYQRLCGLLERHNRRDDLLYAMLGACGLPERLSIVAPARATDVHLRAYHDRDYVEALRNAPSDVKTLDEYGLVEDCEVFEELYEHCCAVAGASLHAADRLCRGDADVAINWGGGRHHAKKGEAAGFCYVNDCVLAVLHLAKTFDTVLIIDIDVHHGDGVQDAFYMSNKVMTMSFHHVSKGFFPGAGQCSETGAGNGRDYNLNIPLKEGCGDASFLRVFTSAFQAVTEAFQPEAVVLLCGADTLSADPLGPFNLTSAGVRSCLELVMALELPLLLLGGGGYCPTDTARLWTSLTAAAVGADALAALPATVPDHCYFPLYGPDFRMATKEKTLPDKNDDDFLDRLSDFAAQAGRRVRAAKKKRERSLGFDAFDFRQGPSDSW</sequence>
<feature type="compositionally biased region" description="Basic and acidic residues" evidence="5">
    <location>
        <begin position="129"/>
        <end position="140"/>
    </location>
</feature>
<feature type="domain" description="Histone deacetylase" evidence="6">
    <location>
        <begin position="439"/>
        <end position="720"/>
    </location>
</feature>
<accession>D7G8X1</accession>
<evidence type="ECO:0000313" key="8">
    <source>
        <dbReference type="Proteomes" id="UP000002630"/>
    </source>
</evidence>
<dbReference type="InterPro" id="IPR000286">
    <property type="entry name" value="HDACs"/>
</dbReference>
<evidence type="ECO:0000256" key="2">
    <source>
        <dbReference type="ARBA" id="ARBA00012111"/>
    </source>
</evidence>
<dbReference type="SUPFAM" id="SSF52768">
    <property type="entry name" value="Arginase/deacetylase"/>
    <property type="match status" value="1"/>
</dbReference>
<feature type="region of interest" description="Disordered" evidence="5">
    <location>
        <begin position="119"/>
        <end position="297"/>
    </location>
</feature>
<evidence type="ECO:0000259" key="6">
    <source>
        <dbReference type="Pfam" id="PF00850"/>
    </source>
</evidence>
<dbReference type="Pfam" id="PF00850">
    <property type="entry name" value="Hist_deacetyl"/>
    <property type="match status" value="1"/>
</dbReference>
<feature type="compositionally biased region" description="Low complexity" evidence="5">
    <location>
        <begin position="28"/>
        <end position="38"/>
    </location>
</feature>
<dbReference type="eggNOG" id="KOG1342">
    <property type="taxonomic scope" value="Eukaryota"/>
</dbReference>
<dbReference type="InterPro" id="IPR023801">
    <property type="entry name" value="His_deacetylse_dom"/>
</dbReference>
<evidence type="ECO:0000256" key="4">
    <source>
        <dbReference type="ARBA" id="ARBA00022853"/>
    </source>
</evidence>
<feature type="compositionally biased region" description="Low complexity" evidence="5">
    <location>
        <begin position="199"/>
        <end position="217"/>
    </location>
</feature>